<dbReference type="SUPFAM" id="SSF54928">
    <property type="entry name" value="RNA-binding domain, RBD"/>
    <property type="match status" value="1"/>
</dbReference>
<evidence type="ECO:0000313" key="5">
    <source>
        <dbReference type="Proteomes" id="UP001164746"/>
    </source>
</evidence>
<dbReference type="Gene3D" id="3.30.70.330">
    <property type="match status" value="1"/>
</dbReference>
<gene>
    <name evidence="4" type="ORF">MAR_009883</name>
</gene>
<dbReference type="InterPro" id="IPR012677">
    <property type="entry name" value="Nucleotide-bd_a/b_plait_sf"/>
</dbReference>
<dbReference type="InterPro" id="IPR000504">
    <property type="entry name" value="RRM_dom"/>
</dbReference>
<dbReference type="PROSITE" id="PS50102">
    <property type="entry name" value="RRM"/>
    <property type="match status" value="1"/>
</dbReference>
<dbReference type="CDD" id="cd12373">
    <property type="entry name" value="RRM_SRSF3_like"/>
    <property type="match status" value="1"/>
</dbReference>
<evidence type="ECO:0000256" key="1">
    <source>
        <dbReference type="PROSITE-ProRule" id="PRU00176"/>
    </source>
</evidence>
<organism evidence="4 5">
    <name type="scientific">Mya arenaria</name>
    <name type="common">Soft-shell clam</name>
    <dbReference type="NCBI Taxonomy" id="6604"/>
    <lineage>
        <taxon>Eukaryota</taxon>
        <taxon>Metazoa</taxon>
        <taxon>Spiralia</taxon>
        <taxon>Lophotrochozoa</taxon>
        <taxon>Mollusca</taxon>
        <taxon>Bivalvia</taxon>
        <taxon>Autobranchia</taxon>
        <taxon>Heteroconchia</taxon>
        <taxon>Euheterodonta</taxon>
        <taxon>Imparidentia</taxon>
        <taxon>Neoheterodontei</taxon>
        <taxon>Myida</taxon>
        <taxon>Myoidea</taxon>
        <taxon>Myidae</taxon>
        <taxon>Mya</taxon>
    </lineage>
</organism>
<dbReference type="SMART" id="SM00360">
    <property type="entry name" value="RRM"/>
    <property type="match status" value="1"/>
</dbReference>
<evidence type="ECO:0000313" key="4">
    <source>
        <dbReference type="EMBL" id="WAR03325.1"/>
    </source>
</evidence>
<proteinExistence type="predicted"/>
<keyword evidence="5" id="KW-1185">Reference proteome</keyword>
<sequence length="175" mass="19844">MSATRDWNLDCKVYVGEIGYGTVKQDLEDVFSEYGPLKNVWVARNPPGFAFVEFEDYRDAKDAVDALDGTRINGRRARVEMSSGKSRWGSQGPPPRRGPRYGGGDRRRSRVKSLHSVIRLNKQHYLPLILIPNQRSAIQLKISHLDWVGSAAALSNVCRQNNDLLTFVDIDQHNY</sequence>
<dbReference type="Pfam" id="PF00076">
    <property type="entry name" value="RRM_1"/>
    <property type="match status" value="1"/>
</dbReference>
<feature type="region of interest" description="Disordered" evidence="2">
    <location>
        <begin position="78"/>
        <end position="107"/>
    </location>
</feature>
<protein>
    <submittedName>
        <fullName evidence="4">RBP1-like protein</fullName>
    </submittedName>
</protein>
<dbReference type="PANTHER" id="PTHR23147">
    <property type="entry name" value="SERINE/ARGININE RICH SPLICING FACTOR"/>
    <property type="match status" value="1"/>
</dbReference>
<accession>A0ABY7E300</accession>
<dbReference type="InterPro" id="IPR050907">
    <property type="entry name" value="SRSF"/>
</dbReference>
<evidence type="ECO:0000259" key="3">
    <source>
        <dbReference type="PROSITE" id="PS50102"/>
    </source>
</evidence>
<dbReference type="EMBL" id="CP111015">
    <property type="protein sequence ID" value="WAR03325.1"/>
    <property type="molecule type" value="Genomic_DNA"/>
</dbReference>
<feature type="domain" description="RRM" evidence="3">
    <location>
        <begin position="11"/>
        <end position="84"/>
    </location>
</feature>
<keyword evidence="1" id="KW-0694">RNA-binding</keyword>
<reference evidence="4" key="1">
    <citation type="submission" date="2022-11" db="EMBL/GenBank/DDBJ databases">
        <title>Centuries of genome instability and evolution in soft-shell clam transmissible cancer (bioRxiv).</title>
        <authorList>
            <person name="Hart S.F.M."/>
            <person name="Yonemitsu M.A."/>
            <person name="Giersch R.M."/>
            <person name="Beal B.F."/>
            <person name="Arriagada G."/>
            <person name="Davis B.W."/>
            <person name="Ostrander E.A."/>
            <person name="Goff S.P."/>
            <person name="Metzger M.J."/>
        </authorList>
    </citation>
    <scope>NUCLEOTIDE SEQUENCE</scope>
    <source>
        <strain evidence="4">MELC-2E11</strain>
        <tissue evidence="4">Siphon/mantle</tissue>
    </source>
</reference>
<name>A0ABY7E300_MYAAR</name>
<dbReference type="Proteomes" id="UP001164746">
    <property type="component" value="Chromosome 4"/>
</dbReference>
<dbReference type="InterPro" id="IPR035979">
    <property type="entry name" value="RBD_domain_sf"/>
</dbReference>
<evidence type="ECO:0000256" key="2">
    <source>
        <dbReference type="SAM" id="MobiDB-lite"/>
    </source>
</evidence>